<keyword evidence="2" id="KW-1185">Reference proteome</keyword>
<sequence>MKKTGSAKRGPPEGAPPPAAPEKAGWVRRFCGRGLFRELWRQRYAVLRGEQLFVAEKEVRPAHRRSAHARGAS</sequence>
<organism evidence="1 2">
    <name type="scientific">Sphaerodactylus townsendi</name>
    <dbReference type="NCBI Taxonomy" id="933632"/>
    <lineage>
        <taxon>Eukaryota</taxon>
        <taxon>Metazoa</taxon>
        <taxon>Chordata</taxon>
        <taxon>Craniata</taxon>
        <taxon>Vertebrata</taxon>
        <taxon>Euteleostomi</taxon>
        <taxon>Lepidosauria</taxon>
        <taxon>Squamata</taxon>
        <taxon>Bifurcata</taxon>
        <taxon>Gekkota</taxon>
        <taxon>Sphaerodactylidae</taxon>
        <taxon>Sphaerodactylus</taxon>
    </lineage>
</organism>
<accession>A0ACB8G8W5</accession>
<protein>
    <submittedName>
        <fullName evidence="1">Pleckstrin y domain-containing O member 1</fullName>
    </submittedName>
</protein>
<comment type="caution">
    <text evidence="1">The sequence shown here is derived from an EMBL/GenBank/DDBJ whole genome shotgun (WGS) entry which is preliminary data.</text>
</comment>
<proteinExistence type="predicted"/>
<dbReference type="EMBL" id="CM037614">
    <property type="protein sequence ID" value="KAH8015659.1"/>
    <property type="molecule type" value="Genomic_DNA"/>
</dbReference>
<gene>
    <name evidence="1" type="primary">PLEKHO1_1</name>
    <name evidence="1" type="ORF">K3G42_006769</name>
</gene>
<dbReference type="Proteomes" id="UP000827872">
    <property type="component" value="Linkage Group LG01"/>
</dbReference>
<reference evidence="1" key="1">
    <citation type="submission" date="2021-08" db="EMBL/GenBank/DDBJ databases">
        <title>The first chromosome-level gecko genome reveals the dynamic sex chromosomes of Neotropical dwarf geckos (Sphaerodactylidae: Sphaerodactylus).</title>
        <authorList>
            <person name="Pinto B.J."/>
            <person name="Keating S.E."/>
            <person name="Gamble T."/>
        </authorList>
    </citation>
    <scope>NUCLEOTIDE SEQUENCE</scope>
    <source>
        <strain evidence="1">TG3544</strain>
    </source>
</reference>
<evidence type="ECO:0000313" key="1">
    <source>
        <dbReference type="EMBL" id="KAH8015659.1"/>
    </source>
</evidence>
<evidence type="ECO:0000313" key="2">
    <source>
        <dbReference type="Proteomes" id="UP000827872"/>
    </source>
</evidence>
<name>A0ACB8G8W5_9SAUR</name>